<gene>
    <name evidence="1" type="ORF">GCM10009798_01070</name>
</gene>
<sequence length="102" mass="10741">MEPGVMEPGTVEPGTVEVRRVPVDDELLVDGELVVLRGQDVLVLSEVASGALDHLGSEVWTSLASLTDAVEARFGLPDEGAQAVFSLVSDLSDVGLVELRRG</sequence>
<organism evidence="1 2">
    <name type="scientific">Nocardioides panacihumi</name>
    <dbReference type="NCBI Taxonomy" id="400774"/>
    <lineage>
        <taxon>Bacteria</taxon>
        <taxon>Bacillati</taxon>
        <taxon>Actinomycetota</taxon>
        <taxon>Actinomycetes</taxon>
        <taxon>Propionibacteriales</taxon>
        <taxon>Nocardioidaceae</taxon>
        <taxon>Nocardioides</taxon>
    </lineage>
</organism>
<protein>
    <recommendedName>
        <fullName evidence="3">PqqD family protein</fullName>
    </recommendedName>
</protein>
<name>A0ABN2Q794_9ACTN</name>
<dbReference type="RefSeq" id="WP_344041302.1">
    <property type="nucleotide sequence ID" value="NZ_BAAAPB010000001.1"/>
</dbReference>
<evidence type="ECO:0000313" key="2">
    <source>
        <dbReference type="Proteomes" id="UP001500571"/>
    </source>
</evidence>
<evidence type="ECO:0008006" key="3">
    <source>
        <dbReference type="Google" id="ProtNLM"/>
    </source>
</evidence>
<evidence type="ECO:0000313" key="1">
    <source>
        <dbReference type="EMBL" id="GAA1945879.1"/>
    </source>
</evidence>
<keyword evidence="2" id="KW-1185">Reference proteome</keyword>
<proteinExistence type="predicted"/>
<dbReference type="EMBL" id="BAAAPB010000001">
    <property type="protein sequence ID" value="GAA1945879.1"/>
    <property type="molecule type" value="Genomic_DNA"/>
</dbReference>
<dbReference type="Proteomes" id="UP001500571">
    <property type="component" value="Unassembled WGS sequence"/>
</dbReference>
<reference evidence="2" key="1">
    <citation type="journal article" date="2019" name="Int. J. Syst. Evol. Microbiol.">
        <title>The Global Catalogue of Microorganisms (GCM) 10K type strain sequencing project: providing services to taxonomists for standard genome sequencing and annotation.</title>
        <authorList>
            <consortium name="The Broad Institute Genomics Platform"/>
            <consortium name="The Broad Institute Genome Sequencing Center for Infectious Disease"/>
            <person name="Wu L."/>
            <person name="Ma J."/>
        </authorList>
    </citation>
    <scope>NUCLEOTIDE SEQUENCE [LARGE SCALE GENOMIC DNA]</scope>
    <source>
        <strain evidence="2">JCM 15309</strain>
    </source>
</reference>
<comment type="caution">
    <text evidence="1">The sequence shown here is derived from an EMBL/GenBank/DDBJ whole genome shotgun (WGS) entry which is preliminary data.</text>
</comment>
<accession>A0ABN2Q794</accession>